<dbReference type="RefSeq" id="WP_140470544.1">
    <property type="nucleotide sequence ID" value="NZ_RCZD01000002.1"/>
</dbReference>
<sequence>MLKNTARVFSVAGLMVTSFSTFATTYPLNVTDLDGQKLTFTQAPQRIILQDGRDILSLAVLDKANPFQHVVAWNNLLKKTDSGTWDMLKSQWPESANILDMGFSDKGQVDLETVIAQKPDLMVAQLRAKDSLKEAGVLDKLSALKIPVLFVDYERDPAKNTAPSIELLGKVLNQEKNAEAYSKFYNEHYQHIQQVVASVNPKPKVFIEAIAGRSDSCCFTHGDSGWGKLVKAVGADNIGTDLLPGASGDVSLEKVISMKPDAYIMTGSARPANGSVSHILPLGYGASQASIDREGQALLARNGIAQISAVTHKHAYGVYHQFYNHPYNIVGMEYLAKFIYPQQFKDLDPAKTYHDLVRNYTNLPDNGFIFGWSEAK</sequence>
<keyword evidence="4" id="KW-1185">Reference proteome</keyword>
<name>A0A502GSU7_9GAMM</name>
<dbReference type="InterPro" id="IPR050902">
    <property type="entry name" value="ABC_Transporter_SBP"/>
</dbReference>
<proteinExistence type="predicted"/>
<dbReference type="OrthoDB" id="9775594at2"/>
<dbReference type="PANTHER" id="PTHR30535:SF34">
    <property type="entry name" value="MOLYBDATE-BINDING PROTEIN MOLA"/>
    <property type="match status" value="1"/>
</dbReference>
<reference evidence="3 4" key="1">
    <citation type="journal article" date="2019" name="Environ. Microbiol.">
        <title>Species interactions and distinct microbial communities in high Arctic permafrost affected cryosols are associated with the CH4 and CO2 gas fluxes.</title>
        <authorList>
            <person name="Altshuler I."/>
            <person name="Hamel J."/>
            <person name="Turney S."/>
            <person name="Magnuson E."/>
            <person name="Levesque R."/>
            <person name="Greer C."/>
            <person name="Whyte L.G."/>
        </authorList>
    </citation>
    <scope>NUCLEOTIDE SEQUENCE [LARGE SCALE GENOMIC DNA]</scope>
    <source>
        <strain evidence="3 4">E4</strain>
    </source>
</reference>
<dbReference type="PANTHER" id="PTHR30535">
    <property type="entry name" value="VITAMIN B12-BINDING PROTEIN"/>
    <property type="match status" value="1"/>
</dbReference>
<keyword evidence="1" id="KW-0732">Signal</keyword>
<gene>
    <name evidence="3" type="ORF">EAH77_04140</name>
</gene>
<dbReference type="InterPro" id="IPR002491">
    <property type="entry name" value="ABC_transptr_periplasmic_BD"/>
</dbReference>
<organism evidence="3 4">
    <name type="scientific">Ewingella americana</name>
    <dbReference type="NCBI Taxonomy" id="41202"/>
    <lineage>
        <taxon>Bacteria</taxon>
        <taxon>Pseudomonadati</taxon>
        <taxon>Pseudomonadota</taxon>
        <taxon>Gammaproteobacteria</taxon>
        <taxon>Enterobacterales</taxon>
        <taxon>Yersiniaceae</taxon>
        <taxon>Ewingella</taxon>
    </lineage>
</organism>
<evidence type="ECO:0000313" key="4">
    <source>
        <dbReference type="Proteomes" id="UP000317663"/>
    </source>
</evidence>
<feature type="chain" id="PRO_5021503815" evidence="1">
    <location>
        <begin position="24"/>
        <end position="376"/>
    </location>
</feature>
<accession>A0A502GSU7</accession>
<evidence type="ECO:0000259" key="2">
    <source>
        <dbReference type="PROSITE" id="PS50983"/>
    </source>
</evidence>
<dbReference type="EMBL" id="RCZD01000002">
    <property type="protein sequence ID" value="TPG64023.1"/>
    <property type="molecule type" value="Genomic_DNA"/>
</dbReference>
<evidence type="ECO:0000256" key="1">
    <source>
        <dbReference type="SAM" id="SignalP"/>
    </source>
</evidence>
<feature type="domain" description="Fe/B12 periplasmic-binding" evidence="2">
    <location>
        <begin position="46"/>
        <end position="347"/>
    </location>
</feature>
<dbReference type="Proteomes" id="UP000317663">
    <property type="component" value="Unassembled WGS sequence"/>
</dbReference>
<evidence type="ECO:0000313" key="3">
    <source>
        <dbReference type="EMBL" id="TPG64023.1"/>
    </source>
</evidence>
<dbReference type="Gene3D" id="3.40.50.1980">
    <property type="entry name" value="Nitrogenase molybdenum iron protein domain"/>
    <property type="match status" value="2"/>
</dbReference>
<dbReference type="Pfam" id="PF01497">
    <property type="entry name" value="Peripla_BP_2"/>
    <property type="match status" value="1"/>
</dbReference>
<dbReference type="SUPFAM" id="SSF53807">
    <property type="entry name" value="Helical backbone' metal receptor"/>
    <property type="match status" value="1"/>
</dbReference>
<protein>
    <submittedName>
        <fullName evidence="3">ABC transporter substrate-binding protein</fullName>
    </submittedName>
</protein>
<dbReference type="PROSITE" id="PS50983">
    <property type="entry name" value="FE_B12_PBP"/>
    <property type="match status" value="1"/>
</dbReference>
<comment type="caution">
    <text evidence="3">The sequence shown here is derived from an EMBL/GenBank/DDBJ whole genome shotgun (WGS) entry which is preliminary data.</text>
</comment>
<dbReference type="AlphaFoldDB" id="A0A502GSU7"/>
<feature type="signal peptide" evidence="1">
    <location>
        <begin position="1"/>
        <end position="23"/>
    </location>
</feature>